<reference evidence="1 2" key="1">
    <citation type="journal article" date="2015" name="Genome Biol.">
        <title>Comparative genomics of Steinernema reveals deeply conserved gene regulatory networks.</title>
        <authorList>
            <person name="Dillman A.R."/>
            <person name="Macchietto M."/>
            <person name="Porter C.F."/>
            <person name="Rogers A."/>
            <person name="Williams B."/>
            <person name="Antoshechkin I."/>
            <person name="Lee M.M."/>
            <person name="Goodwin Z."/>
            <person name="Lu X."/>
            <person name="Lewis E.E."/>
            <person name="Goodrich-Blair H."/>
            <person name="Stock S.P."/>
            <person name="Adams B.J."/>
            <person name="Sternberg P.W."/>
            <person name="Mortazavi A."/>
        </authorList>
    </citation>
    <scope>NUCLEOTIDE SEQUENCE [LARGE SCALE GENOMIC DNA]</scope>
    <source>
        <strain evidence="1 2">ALL</strain>
    </source>
</reference>
<evidence type="ECO:0000313" key="2">
    <source>
        <dbReference type="Proteomes" id="UP000298663"/>
    </source>
</evidence>
<reference evidence="1 2" key="2">
    <citation type="journal article" date="2019" name="G3 (Bethesda)">
        <title>Hybrid Assembly of the Genome of the Entomopathogenic Nematode Steinernema carpocapsae Identifies the X-Chromosome.</title>
        <authorList>
            <person name="Serra L."/>
            <person name="Macchietto M."/>
            <person name="Macias-Munoz A."/>
            <person name="McGill C.J."/>
            <person name="Rodriguez I.M."/>
            <person name="Rodriguez B."/>
            <person name="Murad R."/>
            <person name="Mortazavi A."/>
        </authorList>
    </citation>
    <scope>NUCLEOTIDE SEQUENCE [LARGE SCALE GENOMIC DNA]</scope>
    <source>
        <strain evidence="1 2">ALL</strain>
    </source>
</reference>
<organism evidence="1 2">
    <name type="scientific">Steinernema carpocapsae</name>
    <name type="common">Entomopathogenic nematode</name>
    <dbReference type="NCBI Taxonomy" id="34508"/>
    <lineage>
        <taxon>Eukaryota</taxon>
        <taxon>Metazoa</taxon>
        <taxon>Ecdysozoa</taxon>
        <taxon>Nematoda</taxon>
        <taxon>Chromadorea</taxon>
        <taxon>Rhabditida</taxon>
        <taxon>Tylenchina</taxon>
        <taxon>Panagrolaimomorpha</taxon>
        <taxon>Strongyloidoidea</taxon>
        <taxon>Steinernematidae</taxon>
        <taxon>Steinernema</taxon>
    </lineage>
</organism>
<protein>
    <submittedName>
        <fullName evidence="1">Uncharacterized protein</fullName>
    </submittedName>
</protein>
<dbReference type="Proteomes" id="UP000298663">
    <property type="component" value="Unassembled WGS sequence"/>
</dbReference>
<name>A0A4U5N1T1_STECR</name>
<comment type="caution">
    <text evidence="1">The sequence shown here is derived from an EMBL/GenBank/DDBJ whole genome shotgun (WGS) entry which is preliminary data.</text>
</comment>
<dbReference type="EMBL" id="AZBU02000005">
    <property type="protein sequence ID" value="TKR76327.1"/>
    <property type="molecule type" value="Genomic_DNA"/>
</dbReference>
<dbReference type="AlphaFoldDB" id="A0A4U5N1T1"/>
<proteinExistence type="predicted"/>
<keyword evidence="2" id="KW-1185">Reference proteome</keyword>
<accession>A0A4U5N1T1</accession>
<gene>
    <name evidence="1" type="ORF">L596_017481</name>
</gene>
<sequence length="77" mass="8849">MHATRAPKHSQFTTCAVRVQILESETELLWSDEFFPVFVEITGLEARELDHLLVPTMKPGKYQKFQKLTAKESITVT</sequence>
<evidence type="ECO:0000313" key="1">
    <source>
        <dbReference type="EMBL" id="TKR76327.1"/>
    </source>
</evidence>